<evidence type="ECO:0000256" key="1">
    <source>
        <dbReference type="SAM" id="Coils"/>
    </source>
</evidence>
<dbReference type="EMBL" id="JASCZI010060704">
    <property type="protein sequence ID" value="MED6135427.1"/>
    <property type="molecule type" value="Genomic_DNA"/>
</dbReference>
<feature type="compositionally biased region" description="Polar residues" evidence="2">
    <location>
        <begin position="11"/>
        <end position="32"/>
    </location>
</feature>
<accession>A0ABU6SGA9</accession>
<feature type="region of interest" description="Disordered" evidence="2">
    <location>
        <begin position="1"/>
        <end position="59"/>
    </location>
</feature>
<evidence type="ECO:0000313" key="4">
    <source>
        <dbReference type="Proteomes" id="UP001341840"/>
    </source>
</evidence>
<comment type="caution">
    <text evidence="3">The sequence shown here is derived from an EMBL/GenBank/DDBJ whole genome shotgun (WGS) entry which is preliminary data.</text>
</comment>
<feature type="region of interest" description="Disordered" evidence="2">
    <location>
        <begin position="75"/>
        <end position="126"/>
    </location>
</feature>
<evidence type="ECO:0000256" key="2">
    <source>
        <dbReference type="SAM" id="MobiDB-lite"/>
    </source>
</evidence>
<keyword evidence="4" id="KW-1185">Reference proteome</keyword>
<evidence type="ECO:0000313" key="3">
    <source>
        <dbReference type="EMBL" id="MED6135427.1"/>
    </source>
</evidence>
<name>A0ABU6SGA9_9FABA</name>
<sequence length="437" mass="49758">MVVEAEGSKVGETQQTPRMDGSNSISGSQNLGPTPVLNWAENGISPSPTKTTSLEDDRRTVQVIQERNEVLYRKPNLPLEGVEEISSPKDDCGGGHSSTGLGPNGDSQHGLGAESGNGEHDSSSLSAPLGFEKIISDKENNILETEVVRTITEKHTEKDISKHKRASWRRRMTLKLSDRIKENARRQKDVNRGNRHTREAIREEKELGLWQHQDDEIETSDDEVDGIWNIGTRLGLGANTNDLAKKYLKSKEEDIAEQRKERKNGNAMDKRKKGLEEVHMAKWAKCKQTGQEWCKIQGASATEKLKKMKVLLREWHKRKFGDMDWKIKLLEEEIAKLEVEIESGINVHENVKFKVLQRQGKPIRRRKSGIEEIFDRTRMVKDPIRVKIIARNYFKNLYSHNAMPHIWIQEGMLEKISVEEAVAIEVIPGDEEIRNAI</sequence>
<dbReference type="Proteomes" id="UP001341840">
    <property type="component" value="Unassembled WGS sequence"/>
</dbReference>
<gene>
    <name evidence="3" type="ORF">PIB30_046398</name>
</gene>
<feature type="compositionally biased region" description="Polar residues" evidence="2">
    <location>
        <begin position="98"/>
        <end position="107"/>
    </location>
</feature>
<keyword evidence="1" id="KW-0175">Coiled coil</keyword>
<feature type="coiled-coil region" evidence="1">
    <location>
        <begin position="241"/>
        <end position="268"/>
    </location>
</feature>
<protein>
    <submittedName>
        <fullName evidence="3">Uncharacterized protein</fullName>
    </submittedName>
</protein>
<reference evidence="3 4" key="1">
    <citation type="journal article" date="2023" name="Plants (Basel)">
        <title>Bridging the Gap: Combining Genomics and Transcriptomics Approaches to Understand Stylosanthes scabra, an Orphan Legume from the Brazilian Caatinga.</title>
        <authorList>
            <person name="Ferreira-Neto J.R.C."/>
            <person name="da Silva M.D."/>
            <person name="Binneck E."/>
            <person name="de Melo N.F."/>
            <person name="da Silva R.H."/>
            <person name="de Melo A.L.T.M."/>
            <person name="Pandolfi V."/>
            <person name="Bustamante F.O."/>
            <person name="Brasileiro-Vidal A.C."/>
            <person name="Benko-Iseppon A.M."/>
        </authorList>
    </citation>
    <scope>NUCLEOTIDE SEQUENCE [LARGE SCALE GENOMIC DNA]</scope>
    <source>
        <tissue evidence="3">Leaves</tissue>
    </source>
</reference>
<organism evidence="3 4">
    <name type="scientific">Stylosanthes scabra</name>
    <dbReference type="NCBI Taxonomy" id="79078"/>
    <lineage>
        <taxon>Eukaryota</taxon>
        <taxon>Viridiplantae</taxon>
        <taxon>Streptophyta</taxon>
        <taxon>Embryophyta</taxon>
        <taxon>Tracheophyta</taxon>
        <taxon>Spermatophyta</taxon>
        <taxon>Magnoliopsida</taxon>
        <taxon>eudicotyledons</taxon>
        <taxon>Gunneridae</taxon>
        <taxon>Pentapetalae</taxon>
        <taxon>rosids</taxon>
        <taxon>fabids</taxon>
        <taxon>Fabales</taxon>
        <taxon>Fabaceae</taxon>
        <taxon>Papilionoideae</taxon>
        <taxon>50 kb inversion clade</taxon>
        <taxon>dalbergioids sensu lato</taxon>
        <taxon>Dalbergieae</taxon>
        <taxon>Pterocarpus clade</taxon>
        <taxon>Stylosanthes</taxon>
    </lineage>
</organism>
<proteinExistence type="predicted"/>